<reference evidence="1 2" key="1">
    <citation type="submission" date="2019-03" db="EMBL/GenBank/DDBJ databases">
        <title>Draft genome sequences of novel Actinobacteria.</title>
        <authorList>
            <person name="Sahin N."/>
            <person name="Ay H."/>
            <person name="Saygin H."/>
        </authorList>
    </citation>
    <scope>NUCLEOTIDE SEQUENCE [LARGE SCALE GENOMIC DNA]</scope>
    <source>
        <strain evidence="1 2">DSM 45941</strain>
    </source>
</reference>
<proteinExistence type="predicted"/>
<evidence type="ECO:0000313" key="2">
    <source>
        <dbReference type="Proteomes" id="UP000295578"/>
    </source>
</evidence>
<dbReference type="OrthoDB" id="5167319at2"/>
<dbReference type="RefSeq" id="WP_132206092.1">
    <property type="nucleotide sequence ID" value="NZ_SMKY01000496.1"/>
</dbReference>
<dbReference type="Proteomes" id="UP000295578">
    <property type="component" value="Unassembled WGS sequence"/>
</dbReference>
<comment type="caution">
    <text evidence="1">The sequence shown here is derived from an EMBL/GenBank/DDBJ whole genome shotgun (WGS) entry which is preliminary data.</text>
</comment>
<evidence type="ECO:0000313" key="1">
    <source>
        <dbReference type="EMBL" id="TDD61009.1"/>
    </source>
</evidence>
<dbReference type="AlphaFoldDB" id="A0A4R4ZSS2"/>
<organism evidence="1 2">
    <name type="scientific">Actinomadura darangshiensis</name>
    <dbReference type="NCBI Taxonomy" id="705336"/>
    <lineage>
        <taxon>Bacteria</taxon>
        <taxon>Bacillati</taxon>
        <taxon>Actinomycetota</taxon>
        <taxon>Actinomycetes</taxon>
        <taxon>Streptosporangiales</taxon>
        <taxon>Thermomonosporaceae</taxon>
        <taxon>Actinomadura</taxon>
    </lineage>
</organism>
<protein>
    <submittedName>
        <fullName evidence="1">Uncharacterized protein</fullName>
    </submittedName>
</protein>
<accession>A0A4R4ZSS2</accession>
<sequence>MSDAPDIVRALLGRLVDEVPGPPHREALQICAHARFTTEDLLRGMLGEERAGPLFGWLRGLSFVEEREFGLFPHDVVRDILDADLRWRDPDGYAALHRALRAHFVGRARGAREDEPVRHQAVADIMFLSRGHPVVQGYWRLAGLGGLSATGLKARDAETVLAMTRTYQGAEQAALAAWWIGRQPEAFGVFRDEAGEPFGYAAYVALHEVAEDELRADPGAWAMWGHVSRHGPPRPGESVLAWRFFVDTEPEQRPSRSETMIRLWHGQELITRGGKAWDLVTVPSEREYWDPLLSFFDFHHAPEASYRSGGRLYDVYAHDWRVLGVDDWLALTAERELGAPVTEATAAAPELVLSQPEFADAVRGALRDLHRPERLAGNPLVRSRLVRSADDPVAALRKLVEEAAGALREDALHRVVDRTFLRPAATQERAAEMLGLPFSTYRRHRNRAVERIVAALWEKELYGTGHQVDS</sequence>
<dbReference type="EMBL" id="SMKY01000496">
    <property type="protein sequence ID" value="TDD61009.1"/>
    <property type="molecule type" value="Genomic_DNA"/>
</dbReference>
<keyword evidence="2" id="KW-1185">Reference proteome</keyword>
<gene>
    <name evidence="1" type="ORF">E1293_45335</name>
</gene>
<name>A0A4R4ZSS2_9ACTN</name>